<accession>A0A836KEU4</accession>
<sequence length="1260" mass="130543">MSLPEHNTRGSDRGGHKRFFSDSHQVAIQSAAHLNSNDDGGFHGLSRPPWGTQIPYVPFSDLSSRGTPIGADCWSDFSHVPGAAPSLASFTTNASQLQQPLQIPAASAFQNLDMARTAAVATSLPHPADDRKDRQKRNAKLDCSQQHGQTSGGMLWPLPAKVNCLPGGGGSCSTAQAPPSSSVTTSKFVFGLNCSSGAYADFTGGLSGATMCGDSGLATAAEAGPINGGVGAASSQQQLVHQCSDRPGSGASGNITCSATAVNENEFVMVRPHFLQILLQQYQQQHSAPPLHDFMYSAPPRSAEPGGLTDSPAVGSAVATDAMNANLMQFFSGSGGNAAGQMIPTPPNQRQLISPVALPPHWPSTEPFSQAPQASSTISWDTASTLQPIRKPDAYIRYPEAQKRGTIAAAAVARHGGGGKVSSNTAAAHAGSLEKSKLNLYHLAPPPPPTATMKESTSGTHVTSPVSAASLASMAAPLHPFGMYYHCGAAAMPQPSPGMHPPFAGPPQQGQTSLPSPPRTVAAQAQPTVKPSACAGNAQGSRRSATTPAAGNNSTSATVNGHNGGRHQQGGDSDHARSQSGAATHTLASSAHAEPKNGANFEVGAWYEGIVKRYNPLRGFGFLTCTHRLSLDFHACESACTRRADAEHGMQQTLEGERAAVAATPGERTPLQGVEEADFEHGKQQRPQKSSVDEGASRPDDRSTAPFSAVSEPAKEDDIGIPQSLVAAGAFSEGGNGAAAPAARTGMKDAENADVTAPAMTDMTSTGKAHGTVVYSTMQWYLHMAAAKETSAEDAVASPAAHEGTSDGGHSRRPPFADFGRLEREPAQLGDIFVHHSCISMDGFRVFVPGTVVRFSVAVLMNTVQAVDVVPLGPEWKKPLSLEALVRPPLYKVTPTAATVLRYHHLAAQRAGDAAGESSGGPQSLVGSGPVEWTDMAVIPSPAIPNSIEGRSELFVVHVPRRMGPLSSMAIVTPRKAGPATGPKASSSGAQAATCTGPTEALLNDPLPIEVVHLESITAPFGAMTDEDQRALQGEPGAPAIAPTAFVVAKGHSDASEPRVQLTAEARRSIGSSASPVKVSDSNLSESPIALCSGGMTSSKGDQANGCGSYNPTMTSTPMTNPVLSSDRNTSDHSQALRSSRRDMHSDRGDMRGAALTGTSGGRRDPVLRYGADGQPIAFSYGCGACQRTEKDHRERSTEADAGGTAAAVDEPNEAVAARTDITADKCHPICVCRGCERRAAGSEAAEAQPSGDSPGSHRH</sequence>
<evidence type="ECO:0000313" key="3">
    <source>
        <dbReference type="Proteomes" id="UP000673552"/>
    </source>
</evidence>
<organism evidence="2 3">
    <name type="scientific">Leishmania martiniquensis</name>
    <dbReference type="NCBI Taxonomy" id="1580590"/>
    <lineage>
        <taxon>Eukaryota</taxon>
        <taxon>Discoba</taxon>
        <taxon>Euglenozoa</taxon>
        <taxon>Kinetoplastea</taxon>
        <taxon>Metakinetoplastina</taxon>
        <taxon>Trypanosomatida</taxon>
        <taxon>Trypanosomatidae</taxon>
        <taxon>Leishmaniinae</taxon>
        <taxon>Leishmania</taxon>
    </lineage>
</organism>
<feature type="region of interest" description="Disordered" evidence="1">
    <location>
        <begin position="122"/>
        <end position="152"/>
    </location>
</feature>
<feature type="region of interest" description="Disordered" evidence="1">
    <location>
        <begin position="1190"/>
        <end position="1212"/>
    </location>
</feature>
<feature type="compositionally biased region" description="Basic and acidic residues" evidence="1">
    <location>
        <begin position="691"/>
        <end position="703"/>
    </location>
</feature>
<dbReference type="KEGG" id="lmat:92511558"/>
<dbReference type="InterPro" id="IPR012340">
    <property type="entry name" value="NA-bd_OB-fold"/>
</dbReference>
<evidence type="ECO:0000313" key="2">
    <source>
        <dbReference type="EMBL" id="KAG5471351.1"/>
    </source>
</evidence>
<feature type="compositionally biased region" description="Low complexity" evidence="1">
    <location>
        <begin position="582"/>
        <end position="592"/>
    </location>
</feature>
<feature type="region of interest" description="Disordered" evidence="1">
    <location>
        <begin position="793"/>
        <end position="814"/>
    </location>
</feature>
<evidence type="ECO:0008006" key="4">
    <source>
        <dbReference type="Google" id="ProtNLM"/>
    </source>
</evidence>
<feature type="region of interest" description="Disordered" evidence="1">
    <location>
        <begin position="675"/>
        <end position="719"/>
    </location>
</feature>
<reference evidence="3" key="1">
    <citation type="journal article" date="2021" name="Microbiol. Resour. Announc.">
        <title>LGAAP: Leishmaniinae Genome Assembly and Annotation Pipeline.</title>
        <authorList>
            <person name="Almutairi H."/>
            <person name="Urbaniak M.D."/>
            <person name="Bates M.D."/>
            <person name="Jariyapan N."/>
            <person name="Kwakye-Nuako G."/>
            <person name="Thomaz-Soccol V."/>
            <person name="Al-Salem W.S."/>
            <person name="Dillon R.J."/>
            <person name="Bates P.A."/>
            <person name="Gatherer D."/>
        </authorList>
    </citation>
    <scope>NUCLEOTIDE SEQUENCE [LARGE SCALE GENOMIC DNA]</scope>
</reference>
<dbReference type="EMBL" id="JAFEUZ010000031">
    <property type="protein sequence ID" value="KAG5471351.1"/>
    <property type="molecule type" value="Genomic_DNA"/>
</dbReference>
<feature type="region of interest" description="Disordered" evidence="1">
    <location>
        <begin position="440"/>
        <end position="462"/>
    </location>
</feature>
<keyword evidence="3" id="KW-1185">Reference proteome</keyword>
<evidence type="ECO:0000256" key="1">
    <source>
        <dbReference type="SAM" id="MobiDB-lite"/>
    </source>
</evidence>
<dbReference type="Proteomes" id="UP000673552">
    <property type="component" value="Unassembled WGS sequence"/>
</dbReference>
<feature type="region of interest" description="Disordered" evidence="1">
    <location>
        <begin position="1115"/>
        <end position="1166"/>
    </location>
</feature>
<gene>
    <name evidence="2" type="ORF">LSCM1_01435</name>
</gene>
<name>A0A836KEU4_9TRYP</name>
<proteinExistence type="predicted"/>
<protein>
    <recommendedName>
        <fullName evidence="4">CSD domain-containing protein</fullName>
    </recommendedName>
</protein>
<dbReference type="RefSeq" id="XP_067176325.1">
    <property type="nucleotide sequence ID" value="XM_067319046.1"/>
</dbReference>
<dbReference type="GeneID" id="92511558"/>
<feature type="region of interest" description="Disordered" evidence="1">
    <location>
        <begin position="496"/>
        <end position="593"/>
    </location>
</feature>
<comment type="caution">
    <text evidence="2">The sequence shown here is derived from an EMBL/GenBank/DDBJ whole genome shotgun (WGS) entry which is preliminary data.</text>
</comment>
<feature type="compositionally biased region" description="Polar residues" evidence="1">
    <location>
        <begin position="538"/>
        <end position="559"/>
    </location>
</feature>
<dbReference type="Gene3D" id="2.40.50.140">
    <property type="entry name" value="Nucleic acid-binding proteins"/>
    <property type="match status" value="1"/>
</dbReference>
<feature type="compositionally biased region" description="Basic and acidic residues" evidence="1">
    <location>
        <begin position="1190"/>
        <end position="1199"/>
    </location>
</feature>
<feature type="compositionally biased region" description="Polar residues" evidence="1">
    <location>
        <begin position="1123"/>
        <end position="1138"/>
    </location>
</feature>
<feature type="compositionally biased region" description="Polar residues" evidence="1">
    <location>
        <begin position="453"/>
        <end position="462"/>
    </location>
</feature>
<feature type="compositionally biased region" description="Pro residues" evidence="1">
    <location>
        <begin position="496"/>
        <end position="505"/>
    </location>
</feature>
<dbReference type="OrthoDB" id="266852at2759"/>
<feature type="compositionally biased region" description="Basic and acidic residues" evidence="1">
    <location>
        <begin position="1140"/>
        <end position="1151"/>
    </location>
</feature>
<dbReference type="AlphaFoldDB" id="A0A836KEU4"/>
<reference evidence="3" key="2">
    <citation type="journal article" date="2021" name="Sci. Data">
        <title>Chromosome-scale genome sequencing, assembly and annotation of six genomes from subfamily Leishmaniinae.</title>
        <authorList>
            <person name="Almutairi H."/>
            <person name="Urbaniak M.D."/>
            <person name="Bates M.D."/>
            <person name="Jariyapan N."/>
            <person name="Kwakye-Nuako G."/>
            <person name="Thomaz Soccol V."/>
            <person name="Al-Salem W.S."/>
            <person name="Dillon R.J."/>
            <person name="Bates P.A."/>
            <person name="Gatherer D."/>
        </authorList>
    </citation>
    <scope>NUCLEOTIDE SEQUENCE [LARGE SCALE GENOMIC DNA]</scope>
</reference>